<feature type="transmembrane region" description="Helical" evidence="1">
    <location>
        <begin position="33"/>
        <end position="55"/>
    </location>
</feature>
<reference evidence="3" key="1">
    <citation type="submission" date="2019-03" db="EMBL/GenBank/DDBJ databases">
        <title>Single cell metagenomics reveals metabolic interactions within the superorganism composed of flagellate Streblomastix strix and complex community of Bacteroidetes bacteria on its surface.</title>
        <authorList>
            <person name="Treitli S.C."/>
            <person name="Kolisko M."/>
            <person name="Husnik F."/>
            <person name="Keeling P."/>
            <person name="Hampl V."/>
        </authorList>
    </citation>
    <scope>NUCLEOTIDE SEQUENCE</scope>
    <source>
        <strain evidence="3">STM</strain>
    </source>
</reference>
<dbReference type="EC" id="3.1.4.53" evidence="3"/>
<dbReference type="InterPro" id="IPR004843">
    <property type="entry name" value="Calcineurin-like_PHP"/>
</dbReference>
<feature type="transmembrane region" description="Helical" evidence="1">
    <location>
        <begin position="67"/>
        <end position="88"/>
    </location>
</feature>
<dbReference type="AlphaFoldDB" id="A0A5J4R372"/>
<dbReference type="GO" id="GO:0004115">
    <property type="term" value="F:3',5'-cyclic-AMP phosphodiesterase activity"/>
    <property type="evidence" value="ECO:0007669"/>
    <property type="project" value="UniProtKB-EC"/>
</dbReference>
<organism evidence="3">
    <name type="scientific">termite gut metagenome</name>
    <dbReference type="NCBI Taxonomy" id="433724"/>
    <lineage>
        <taxon>unclassified sequences</taxon>
        <taxon>metagenomes</taxon>
        <taxon>organismal metagenomes</taxon>
    </lineage>
</organism>
<name>A0A5J4R372_9ZZZZ</name>
<sequence length="372" mass="41829">MIKIFPIVSALLLILGANFYVFYRLWTMMPVTIAGRILLVTFGVVALSSFVLAQAIGNSLPLPVTAIMYRVGTSWFFIFVYLLILFLLLEVIRVTGLLPVTGFMYGNWHGLGVLAGALTLILTWGYIVYLHKARVELSLIVNKEVSTERSLKIVAISDLHLGYGIRRNEFEKWIELINKETPDIVLIAGDAIDSSTRPLYERGIAEAFKQIKTKYGIYASLGNHEYISGISNSLAFLKEAGITVLRDSVALIDNTFYMVGRDDRTNNARKSVEELTDTLDKSKLLILLDHQPYHLEQAEKNGIDLQISGHTHHGQIFPLSWITEMIYEKAHGYLKKGDSHIYVSSGLGIWGGKFRIGTRSEYVVITLQTRKL</sequence>
<evidence type="ECO:0000259" key="2">
    <source>
        <dbReference type="Pfam" id="PF00149"/>
    </source>
</evidence>
<feature type="domain" description="Calcineurin-like phosphoesterase" evidence="2">
    <location>
        <begin position="151"/>
        <end position="313"/>
    </location>
</feature>
<gene>
    <name evidence="3" type="ORF">EZS27_023039</name>
</gene>
<dbReference type="PANTHER" id="PTHR31302:SF0">
    <property type="entry name" value="TRANSMEMBRANE PROTEIN WITH METALLOPHOSPHOESTERASE DOMAIN"/>
    <property type="match status" value="1"/>
</dbReference>
<keyword evidence="1" id="KW-1133">Transmembrane helix</keyword>
<feature type="transmembrane region" description="Helical" evidence="1">
    <location>
        <begin position="7"/>
        <end position="27"/>
    </location>
</feature>
<dbReference type="InterPro" id="IPR029052">
    <property type="entry name" value="Metallo-depent_PP-like"/>
</dbReference>
<proteinExistence type="predicted"/>
<dbReference type="InterPro" id="IPR051158">
    <property type="entry name" value="Metallophosphoesterase_sf"/>
</dbReference>
<keyword evidence="1" id="KW-0472">Membrane</keyword>
<accession>A0A5J4R372</accession>
<evidence type="ECO:0000256" key="1">
    <source>
        <dbReference type="SAM" id="Phobius"/>
    </source>
</evidence>
<comment type="caution">
    <text evidence="3">The sequence shown here is derived from an EMBL/GenBank/DDBJ whole genome shotgun (WGS) entry which is preliminary data.</text>
</comment>
<dbReference type="Gene3D" id="3.60.21.10">
    <property type="match status" value="1"/>
</dbReference>
<feature type="transmembrane region" description="Helical" evidence="1">
    <location>
        <begin position="108"/>
        <end position="129"/>
    </location>
</feature>
<keyword evidence="1" id="KW-0812">Transmembrane</keyword>
<dbReference type="Pfam" id="PF00149">
    <property type="entry name" value="Metallophos"/>
    <property type="match status" value="1"/>
</dbReference>
<dbReference type="SUPFAM" id="SSF56300">
    <property type="entry name" value="Metallo-dependent phosphatases"/>
    <property type="match status" value="1"/>
</dbReference>
<dbReference type="CDD" id="cd07385">
    <property type="entry name" value="MPP_YkuE_C"/>
    <property type="match status" value="1"/>
</dbReference>
<dbReference type="PANTHER" id="PTHR31302">
    <property type="entry name" value="TRANSMEMBRANE PROTEIN WITH METALLOPHOSPHOESTERASE DOMAIN-RELATED"/>
    <property type="match status" value="1"/>
</dbReference>
<dbReference type="EMBL" id="SNRY01001890">
    <property type="protein sequence ID" value="KAA6328018.1"/>
    <property type="molecule type" value="Genomic_DNA"/>
</dbReference>
<protein>
    <submittedName>
        <fullName evidence="3">3' 5'-cyclic adenosine monophosphate phosphodiesterase CpdA</fullName>
        <ecNumber evidence="3">3.1.4.53</ecNumber>
    </submittedName>
</protein>
<keyword evidence="3" id="KW-0378">Hydrolase</keyword>
<evidence type="ECO:0000313" key="3">
    <source>
        <dbReference type="EMBL" id="KAA6328018.1"/>
    </source>
</evidence>